<dbReference type="eggNOG" id="ENOG502Z83Q">
    <property type="taxonomic scope" value="Bacteria"/>
</dbReference>
<dbReference type="OrthoDB" id="1425096at2"/>
<reference evidence="1 2" key="1">
    <citation type="submission" date="2013-09" db="EMBL/GenBank/DDBJ databases">
        <title>Genome sequencing of Arenimonas metalli.</title>
        <authorList>
            <person name="Chen F."/>
            <person name="Wang G."/>
        </authorList>
    </citation>
    <scope>NUCLEOTIDE SEQUENCE [LARGE SCALE GENOMIC DNA]</scope>
    <source>
        <strain evidence="1 2">CF5-1</strain>
    </source>
</reference>
<dbReference type="RefSeq" id="WP_034213860.1">
    <property type="nucleotide sequence ID" value="NZ_AVCK01000036.1"/>
</dbReference>
<gene>
    <name evidence="1" type="ORF">N787_13765</name>
</gene>
<organism evidence="1 2">
    <name type="scientific">Arenimonas metalli CF5-1</name>
    <dbReference type="NCBI Taxonomy" id="1384056"/>
    <lineage>
        <taxon>Bacteria</taxon>
        <taxon>Pseudomonadati</taxon>
        <taxon>Pseudomonadota</taxon>
        <taxon>Gammaproteobacteria</taxon>
        <taxon>Lysobacterales</taxon>
        <taxon>Lysobacteraceae</taxon>
        <taxon>Arenimonas</taxon>
    </lineage>
</organism>
<dbReference type="EMBL" id="AVCK01000036">
    <property type="protein sequence ID" value="KFN44260.1"/>
    <property type="molecule type" value="Genomic_DNA"/>
</dbReference>
<evidence type="ECO:0000313" key="1">
    <source>
        <dbReference type="EMBL" id="KFN44260.1"/>
    </source>
</evidence>
<protein>
    <submittedName>
        <fullName evidence="1">Uncharacterized protein</fullName>
    </submittedName>
</protein>
<dbReference type="Proteomes" id="UP000029393">
    <property type="component" value="Unassembled WGS sequence"/>
</dbReference>
<dbReference type="PATRIC" id="fig|1384056.3.peg.2096"/>
<accession>A0A091BIU4</accession>
<keyword evidence="2" id="KW-1185">Reference proteome</keyword>
<dbReference type="STRING" id="1384056.N787_13765"/>
<proteinExistence type="predicted"/>
<dbReference type="AlphaFoldDB" id="A0A091BIU4"/>
<evidence type="ECO:0000313" key="2">
    <source>
        <dbReference type="Proteomes" id="UP000029393"/>
    </source>
</evidence>
<sequence>MTASALKEQLRAVGETMPEPTRIRIHRAISWLARAEAENDDPDARFLFLWIAFNAAYAREFGKEQTERDQLKTYFASVLALDNRKQLHAVLFREFSGAIRTLIENKFVFEPFWRALRDHDGSGRWEQQFAASRTAAMKALMGQQTDVVLSILFDRLYVLRNQLAHGGATWNSKTNRAQVRDSTHMLAAIVPVLVGLMLESPQANFGEIMYPVV</sequence>
<name>A0A091BIU4_9GAMM</name>
<comment type="caution">
    <text evidence="1">The sequence shown here is derived from an EMBL/GenBank/DDBJ whole genome shotgun (WGS) entry which is preliminary data.</text>
</comment>